<evidence type="ECO:0000313" key="12">
    <source>
        <dbReference type="Proteomes" id="UP000694521"/>
    </source>
</evidence>
<dbReference type="SUPFAM" id="SSF52540">
    <property type="entry name" value="P-loop containing nucleoside triphosphate hydrolases"/>
    <property type="match status" value="1"/>
</dbReference>
<dbReference type="PANTHER" id="PTHR47959">
    <property type="entry name" value="ATP-DEPENDENT RNA HELICASE RHLE-RELATED"/>
    <property type="match status" value="1"/>
</dbReference>
<keyword evidence="12" id="KW-1185">Reference proteome</keyword>
<sequence>MAAAFEHLGLDPRLLRAVSELGWAAPTAIQAQAIPAALEGRDLLARARTGSGKTAAYGLPLLQRLLRAAPGAAAQAVRALVLVPSKELGQQVVLSLRQLAAFCAREVRVADICAHTDLAAQKPVLMERPEVVVGTPGRVLAHLEARSLVLRHSLELLVLDEADLLSGGLGCSGGVLW</sequence>
<dbReference type="Pfam" id="PF00270">
    <property type="entry name" value="DEAD"/>
    <property type="match status" value="1"/>
</dbReference>
<accession>A0A8B9EUK4</accession>
<dbReference type="AlphaFoldDB" id="A0A8B9EUK4"/>
<evidence type="ECO:0000256" key="3">
    <source>
        <dbReference type="ARBA" id="ARBA00022801"/>
    </source>
</evidence>
<dbReference type="GO" id="GO:0005829">
    <property type="term" value="C:cytosol"/>
    <property type="evidence" value="ECO:0007669"/>
    <property type="project" value="TreeGrafter"/>
</dbReference>
<dbReference type="InterPro" id="IPR014014">
    <property type="entry name" value="RNA_helicase_DEAD_Q_motif"/>
</dbReference>
<dbReference type="InterPro" id="IPR050079">
    <property type="entry name" value="DEAD_box_RNA_helicase"/>
</dbReference>
<dbReference type="GO" id="GO:0005524">
    <property type="term" value="F:ATP binding"/>
    <property type="evidence" value="ECO:0007669"/>
    <property type="project" value="UniProtKB-KW"/>
</dbReference>
<evidence type="ECO:0000256" key="4">
    <source>
        <dbReference type="ARBA" id="ARBA00022806"/>
    </source>
</evidence>
<keyword evidence="5" id="KW-0067">ATP-binding</keyword>
<evidence type="ECO:0000259" key="10">
    <source>
        <dbReference type="PROSITE" id="PS51195"/>
    </source>
</evidence>
<dbReference type="PROSITE" id="PS51195">
    <property type="entry name" value="Q_MOTIF"/>
    <property type="match status" value="1"/>
</dbReference>
<dbReference type="SMART" id="SM00487">
    <property type="entry name" value="DEXDc"/>
    <property type="match status" value="1"/>
</dbReference>
<evidence type="ECO:0000256" key="5">
    <source>
        <dbReference type="ARBA" id="ARBA00022840"/>
    </source>
</evidence>
<keyword evidence="2" id="KW-0547">Nucleotide-binding</keyword>
<dbReference type="PANTHER" id="PTHR47959:SF21">
    <property type="entry name" value="DEAD-BOX HELICASE 56"/>
    <property type="match status" value="1"/>
</dbReference>
<feature type="short sequence motif" description="Q motif" evidence="8">
    <location>
        <begin position="3"/>
        <end position="31"/>
    </location>
</feature>
<reference evidence="11" key="1">
    <citation type="submission" date="2025-08" db="UniProtKB">
        <authorList>
            <consortium name="Ensembl"/>
        </authorList>
    </citation>
    <scope>IDENTIFICATION</scope>
</reference>
<dbReference type="InterPro" id="IPR014001">
    <property type="entry name" value="Helicase_ATP-bd"/>
</dbReference>
<evidence type="ECO:0000259" key="9">
    <source>
        <dbReference type="PROSITE" id="PS51192"/>
    </source>
</evidence>
<evidence type="ECO:0000256" key="8">
    <source>
        <dbReference type="PROSITE-ProRule" id="PRU00552"/>
    </source>
</evidence>
<dbReference type="GO" id="GO:0003724">
    <property type="term" value="F:RNA helicase activity"/>
    <property type="evidence" value="ECO:0007669"/>
    <property type="project" value="UniProtKB-EC"/>
</dbReference>
<evidence type="ECO:0000256" key="1">
    <source>
        <dbReference type="ARBA" id="ARBA00012552"/>
    </source>
</evidence>
<dbReference type="PROSITE" id="PS51192">
    <property type="entry name" value="HELICASE_ATP_BIND_1"/>
    <property type="match status" value="1"/>
</dbReference>
<organism evidence="11 12">
    <name type="scientific">Anser cygnoides</name>
    <name type="common">Swan goose</name>
    <dbReference type="NCBI Taxonomy" id="8845"/>
    <lineage>
        <taxon>Eukaryota</taxon>
        <taxon>Metazoa</taxon>
        <taxon>Chordata</taxon>
        <taxon>Craniata</taxon>
        <taxon>Vertebrata</taxon>
        <taxon>Euteleostomi</taxon>
        <taxon>Archelosauria</taxon>
        <taxon>Archosauria</taxon>
        <taxon>Dinosauria</taxon>
        <taxon>Saurischia</taxon>
        <taxon>Theropoda</taxon>
        <taxon>Coelurosauria</taxon>
        <taxon>Aves</taxon>
        <taxon>Neognathae</taxon>
        <taxon>Galloanserae</taxon>
        <taxon>Anseriformes</taxon>
        <taxon>Anatidae</taxon>
        <taxon>Anserinae</taxon>
        <taxon>Anser</taxon>
    </lineage>
</organism>
<evidence type="ECO:0000256" key="6">
    <source>
        <dbReference type="ARBA" id="ARBA00022884"/>
    </source>
</evidence>
<dbReference type="GO" id="GO:0016787">
    <property type="term" value="F:hydrolase activity"/>
    <property type="evidence" value="ECO:0007669"/>
    <property type="project" value="UniProtKB-KW"/>
</dbReference>
<reference evidence="11" key="2">
    <citation type="submission" date="2025-09" db="UniProtKB">
        <authorList>
            <consortium name="Ensembl"/>
        </authorList>
    </citation>
    <scope>IDENTIFICATION</scope>
</reference>
<dbReference type="InterPro" id="IPR011545">
    <property type="entry name" value="DEAD/DEAH_box_helicase_dom"/>
</dbReference>
<dbReference type="EC" id="3.6.4.13" evidence="1"/>
<comment type="catalytic activity">
    <reaction evidence="7">
        <text>ATP + H2O = ADP + phosphate + H(+)</text>
        <dbReference type="Rhea" id="RHEA:13065"/>
        <dbReference type="ChEBI" id="CHEBI:15377"/>
        <dbReference type="ChEBI" id="CHEBI:15378"/>
        <dbReference type="ChEBI" id="CHEBI:30616"/>
        <dbReference type="ChEBI" id="CHEBI:43474"/>
        <dbReference type="ChEBI" id="CHEBI:456216"/>
        <dbReference type="EC" id="3.6.4.13"/>
    </reaction>
</comment>
<dbReference type="Ensembl" id="ENSACDT00005030111.1">
    <property type="protein sequence ID" value="ENSACDP00005025244.1"/>
    <property type="gene ID" value="ENSACDG00005018263.1"/>
</dbReference>
<feature type="domain" description="Helicase ATP-binding" evidence="9">
    <location>
        <begin position="34"/>
        <end position="177"/>
    </location>
</feature>
<dbReference type="InterPro" id="IPR027417">
    <property type="entry name" value="P-loop_NTPase"/>
</dbReference>
<dbReference type="GO" id="GO:0003723">
    <property type="term" value="F:RNA binding"/>
    <property type="evidence" value="ECO:0007669"/>
    <property type="project" value="UniProtKB-KW"/>
</dbReference>
<evidence type="ECO:0000313" key="11">
    <source>
        <dbReference type="Ensembl" id="ENSACDP00005025244.1"/>
    </source>
</evidence>
<keyword evidence="4" id="KW-0347">Helicase</keyword>
<keyword evidence="3" id="KW-0378">Hydrolase</keyword>
<keyword evidence="6" id="KW-0694">RNA-binding</keyword>
<dbReference type="Proteomes" id="UP000694521">
    <property type="component" value="Unplaced"/>
</dbReference>
<protein>
    <recommendedName>
        <fullName evidence="1">RNA helicase</fullName>
        <ecNumber evidence="1">3.6.4.13</ecNumber>
    </recommendedName>
</protein>
<evidence type="ECO:0000256" key="7">
    <source>
        <dbReference type="ARBA" id="ARBA00047984"/>
    </source>
</evidence>
<proteinExistence type="predicted"/>
<dbReference type="Gene3D" id="3.40.50.300">
    <property type="entry name" value="P-loop containing nucleotide triphosphate hydrolases"/>
    <property type="match status" value="1"/>
</dbReference>
<feature type="domain" description="DEAD-box RNA helicase Q" evidence="10">
    <location>
        <begin position="3"/>
        <end position="31"/>
    </location>
</feature>
<name>A0A8B9EUK4_ANSCY</name>
<evidence type="ECO:0000256" key="2">
    <source>
        <dbReference type="ARBA" id="ARBA00022741"/>
    </source>
</evidence>